<feature type="coiled-coil region" evidence="2">
    <location>
        <begin position="48"/>
        <end position="159"/>
    </location>
</feature>
<dbReference type="PANTHER" id="PTHR31088">
    <property type="entry name" value="MEMBRANE-ASSOCIATED PROTEIN VIPP1, CHLOROPLASTIC"/>
    <property type="match status" value="1"/>
</dbReference>
<keyword evidence="2" id="KW-0175">Coiled coil</keyword>
<dbReference type="Pfam" id="PF04012">
    <property type="entry name" value="PspA_IM30"/>
    <property type="match status" value="1"/>
</dbReference>
<dbReference type="RefSeq" id="WP_093395690.1">
    <property type="nucleotide sequence ID" value="NZ_FOUU01000008.1"/>
</dbReference>
<comment type="similarity">
    <text evidence="1">Belongs to the PspA/Vipp/IM30 family.</text>
</comment>
<dbReference type="AlphaFoldDB" id="A0A1I4V6F0"/>
<dbReference type="OrthoDB" id="9779630at2"/>
<organism evidence="3 4">
    <name type="scientific">Thermodesulforhabdus norvegica</name>
    <dbReference type="NCBI Taxonomy" id="39841"/>
    <lineage>
        <taxon>Bacteria</taxon>
        <taxon>Pseudomonadati</taxon>
        <taxon>Thermodesulfobacteriota</taxon>
        <taxon>Syntrophobacteria</taxon>
        <taxon>Syntrophobacterales</taxon>
        <taxon>Thermodesulforhabdaceae</taxon>
        <taxon>Thermodesulforhabdus</taxon>
    </lineage>
</organism>
<reference evidence="3 4" key="1">
    <citation type="submission" date="2016-10" db="EMBL/GenBank/DDBJ databases">
        <authorList>
            <person name="de Groot N.N."/>
        </authorList>
    </citation>
    <scope>NUCLEOTIDE SEQUENCE [LARGE SCALE GENOMIC DNA]</scope>
    <source>
        <strain evidence="3 4">DSM 9990</strain>
    </source>
</reference>
<proteinExistence type="inferred from homology"/>
<accession>A0A1I4V6F0</accession>
<evidence type="ECO:0000313" key="4">
    <source>
        <dbReference type="Proteomes" id="UP000199611"/>
    </source>
</evidence>
<sequence>MAGILKRLFKVGQAEMHSVVDKLEDPIKLTEQGIRDLKKDLSAALTSLAEVKALAIRLKKQMEDAKAAAKDYERKALMLLEKAKKGELEVSEAERLAMEALTRKQECESRAAQLAADYEAQNNMATQLQAKVEHLKREITKYENELITLKARAKTAQSMRKINQQLAKIDSSGTLAMLERMKQKVQEEESLAEAYGRIASETASVDDKIDQALATPSSAGAVTELEELKKRLGM</sequence>
<evidence type="ECO:0000313" key="3">
    <source>
        <dbReference type="EMBL" id="SFM96748.1"/>
    </source>
</evidence>
<evidence type="ECO:0000256" key="1">
    <source>
        <dbReference type="ARBA" id="ARBA00043985"/>
    </source>
</evidence>
<evidence type="ECO:0000256" key="2">
    <source>
        <dbReference type="SAM" id="Coils"/>
    </source>
</evidence>
<dbReference type="InterPro" id="IPR007157">
    <property type="entry name" value="PspA_VIPP1"/>
</dbReference>
<dbReference type="PANTHER" id="PTHR31088:SF6">
    <property type="entry name" value="PHAGE SHOCK PROTEIN A"/>
    <property type="match status" value="1"/>
</dbReference>
<dbReference type="EMBL" id="FOUU01000008">
    <property type="protein sequence ID" value="SFM96748.1"/>
    <property type="molecule type" value="Genomic_DNA"/>
</dbReference>
<dbReference type="Proteomes" id="UP000199611">
    <property type="component" value="Unassembled WGS sequence"/>
</dbReference>
<gene>
    <name evidence="3" type="ORF">SAMN05660836_02132</name>
</gene>
<protein>
    <submittedName>
        <fullName evidence="3">Phage shock protein A (PspA) family protein</fullName>
    </submittedName>
</protein>
<name>A0A1I4V6F0_9BACT</name>
<dbReference type="STRING" id="39841.SAMN05660836_02132"/>
<keyword evidence="4" id="KW-1185">Reference proteome</keyword>